<evidence type="ECO:0000313" key="2">
    <source>
        <dbReference type="EMBL" id="KAK2142761.1"/>
    </source>
</evidence>
<dbReference type="Proteomes" id="UP001209878">
    <property type="component" value="Unassembled WGS sequence"/>
</dbReference>
<keyword evidence="1" id="KW-0472">Membrane</keyword>
<protein>
    <submittedName>
        <fullName evidence="2">Uncharacterized protein</fullName>
    </submittedName>
</protein>
<keyword evidence="1" id="KW-1133">Transmembrane helix</keyword>
<proteinExistence type="predicted"/>
<comment type="caution">
    <text evidence="2">The sequence shown here is derived from an EMBL/GenBank/DDBJ whole genome shotgun (WGS) entry which is preliminary data.</text>
</comment>
<keyword evidence="3" id="KW-1185">Reference proteome</keyword>
<keyword evidence="1" id="KW-0812">Transmembrane</keyword>
<name>A0AAD9IY79_RIDPI</name>
<dbReference type="AlphaFoldDB" id="A0AAD9IY79"/>
<sequence>MWGCVRIESTCVNVFSHCTYYNALFIVFFLRCLRQMKVQRRIVQSRRLLTALLDDRARLGEDWRRGSVI</sequence>
<accession>A0AAD9IY79</accession>
<feature type="transmembrane region" description="Helical" evidence="1">
    <location>
        <begin position="12"/>
        <end position="33"/>
    </location>
</feature>
<dbReference type="EMBL" id="JAODUO010004760">
    <property type="protein sequence ID" value="KAK2142761.1"/>
    <property type="molecule type" value="Genomic_DNA"/>
</dbReference>
<evidence type="ECO:0000256" key="1">
    <source>
        <dbReference type="SAM" id="Phobius"/>
    </source>
</evidence>
<organism evidence="2 3">
    <name type="scientific">Ridgeia piscesae</name>
    <name type="common">Tubeworm</name>
    <dbReference type="NCBI Taxonomy" id="27915"/>
    <lineage>
        <taxon>Eukaryota</taxon>
        <taxon>Metazoa</taxon>
        <taxon>Spiralia</taxon>
        <taxon>Lophotrochozoa</taxon>
        <taxon>Annelida</taxon>
        <taxon>Polychaeta</taxon>
        <taxon>Sedentaria</taxon>
        <taxon>Canalipalpata</taxon>
        <taxon>Sabellida</taxon>
        <taxon>Siboglinidae</taxon>
        <taxon>Ridgeia</taxon>
    </lineage>
</organism>
<gene>
    <name evidence="2" type="ORF">NP493_4775g00001</name>
</gene>
<reference evidence="2" key="1">
    <citation type="journal article" date="2023" name="Mol. Biol. Evol.">
        <title>Third-Generation Sequencing Reveals the Adaptive Role of the Epigenome in Three Deep-Sea Polychaetes.</title>
        <authorList>
            <person name="Perez M."/>
            <person name="Aroh O."/>
            <person name="Sun Y."/>
            <person name="Lan Y."/>
            <person name="Juniper S.K."/>
            <person name="Young C.R."/>
            <person name="Angers B."/>
            <person name="Qian P.Y."/>
        </authorList>
    </citation>
    <scope>NUCLEOTIDE SEQUENCE</scope>
    <source>
        <strain evidence="2">R07B-5</strain>
    </source>
</reference>
<evidence type="ECO:0000313" key="3">
    <source>
        <dbReference type="Proteomes" id="UP001209878"/>
    </source>
</evidence>